<keyword evidence="10" id="KW-0521">NADP</keyword>
<dbReference type="InterPro" id="IPR000571">
    <property type="entry name" value="Znf_CCCH"/>
</dbReference>
<evidence type="ECO:0000256" key="15">
    <source>
        <dbReference type="ARBA" id="ARBA00048342"/>
    </source>
</evidence>
<evidence type="ECO:0000256" key="3">
    <source>
        <dbReference type="ARBA" id="ARBA00022643"/>
    </source>
</evidence>
<dbReference type="AlphaFoldDB" id="A0A8T2MHL7"/>
<evidence type="ECO:0000256" key="11">
    <source>
        <dbReference type="ARBA" id="ARBA00023002"/>
    </source>
</evidence>
<name>A0A8T2MHL7_ASTMX</name>
<evidence type="ECO:0000256" key="16">
    <source>
        <dbReference type="ARBA" id="ARBA00049447"/>
    </source>
</evidence>
<feature type="compositionally biased region" description="Basic and acidic residues" evidence="20">
    <location>
        <begin position="119"/>
        <end position="137"/>
    </location>
</feature>
<sequence>MRVGTKARGSGFDPDTFGSNGAAETRARGGLKRNKVQKHLLWPLYQKHLLWMDPGSEGTESPAAVQEKGEAALKTQFITTRDKFHEYLASEGQKGDGEEPAETCTEEENGSLEEPSAEPELKKRKAEDETEKEEGRKDRKKMKGQNKSRPHMKPHSYEDRRLCPSIIQERDEKCFYGDKCKFLHDVADYLSTKPADVGERCYLYDTFGRCMYGITCRFAGAHTGPEFKNLVKELCSSLDKKETVRNNLDKDLQRRLRKRQVDFSGAEAYLKSIGVGKGKGGGHGKKSGSENSADTRCGQQEETSAGDLKTEDAKVPLVKTIGPLTDADIIKLRPCEKKQVDFRDKLYLAPLTTCGNLPFRRVCKRFGADITCGEMAMCTNLLQGQASEWALLKRHHTEDLFGVQLEGCFPDTMTRCAELLNQNIDVDFGGGCGLMTRTSKFEQIVRGMNSVSVLIIFMLLHLKRFFKTVSFIHNKLELFNGLLCWKIIQYVSLSLSLSVSLSLSLSLCNGDILSYEDALKARETGVSGIMLARGALIKPWIFTEIKERRHWDISSGERLDILKDFTHYGLEHWGSDTQGLERTRTFLLEWLSFTCRYIPVGLLERVPQKINERPPFYLGRDYLETLMASQHVGDWVKISEMLLGPVPKNFSFLPKHKANAYK</sequence>
<evidence type="ECO:0000256" key="9">
    <source>
        <dbReference type="ARBA" id="ARBA00022833"/>
    </source>
</evidence>
<evidence type="ECO:0000256" key="14">
    <source>
        <dbReference type="ARBA" id="ARBA00048266"/>
    </source>
</evidence>
<comment type="catalytic activity">
    <reaction evidence="15">
        <text>a 5,6-dihydrouridine in mRNA + NAD(+) = a uridine in mRNA + NADH + H(+)</text>
        <dbReference type="Rhea" id="RHEA:69851"/>
        <dbReference type="Rhea" id="RHEA-COMP:14658"/>
        <dbReference type="Rhea" id="RHEA-COMP:17789"/>
        <dbReference type="ChEBI" id="CHEBI:15378"/>
        <dbReference type="ChEBI" id="CHEBI:57540"/>
        <dbReference type="ChEBI" id="CHEBI:57945"/>
        <dbReference type="ChEBI" id="CHEBI:65315"/>
        <dbReference type="ChEBI" id="CHEBI:74443"/>
    </reaction>
    <physiologicalReaction direction="right-to-left" evidence="15">
        <dbReference type="Rhea" id="RHEA:69853"/>
    </physiologicalReaction>
</comment>
<dbReference type="InterPro" id="IPR035587">
    <property type="entry name" value="DUS-like_FMN-bd"/>
</dbReference>
<dbReference type="GO" id="GO:0102265">
    <property type="term" value="F:tRNA-dihydrouridine47 synthase activity"/>
    <property type="evidence" value="ECO:0007669"/>
    <property type="project" value="UniProtKB-EC"/>
</dbReference>
<comment type="function">
    <text evidence="13">Catalyzes the synthesis of dihydrouridine, a modified base, in various RNAs, such as tRNAs, mRNAs and some long non-coding RNAs (lncRNAs). Mainly modifies the uridine in position 47 (U47) in the D-loop of most cytoplasmic tRNAs. Also able to mediate the formation of dihydrouridine in some mRNAs, thereby regulating their translation.</text>
</comment>
<feature type="domain" description="C3H1-type" evidence="21">
    <location>
        <begin position="157"/>
        <end position="187"/>
    </location>
</feature>
<evidence type="ECO:0000256" key="7">
    <source>
        <dbReference type="ARBA" id="ARBA00022737"/>
    </source>
</evidence>
<evidence type="ECO:0000256" key="17">
    <source>
        <dbReference type="ARBA" id="ARBA00049513"/>
    </source>
</evidence>
<evidence type="ECO:0000256" key="6">
    <source>
        <dbReference type="ARBA" id="ARBA00022723"/>
    </source>
</evidence>
<gene>
    <name evidence="22" type="primary">DUS3L</name>
    <name evidence="22" type="ORF">AMEX_G4328</name>
</gene>
<keyword evidence="7" id="KW-0677">Repeat</keyword>
<dbReference type="Gene3D" id="3.20.20.70">
    <property type="entry name" value="Aldolase class I"/>
    <property type="match status" value="1"/>
</dbReference>
<evidence type="ECO:0000256" key="18">
    <source>
        <dbReference type="PROSITE-ProRule" id="PRU00723"/>
    </source>
</evidence>
<dbReference type="Gene3D" id="4.10.1000.10">
    <property type="entry name" value="Zinc finger, CCCH-type"/>
    <property type="match status" value="1"/>
</dbReference>
<feature type="region of interest" description="Disordered" evidence="20">
    <location>
        <begin position="1"/>
        <end position="33"/>
    </location>
</feature>
<dbReference type="EC" id="1.3.1.-" evidence="19"/>
<dbReference type="InterPro" id="IPR013785">
    <property type="entry name" value="Aldolase_TIM"/>
</dbReference>
<evidence type="ECO:0000256" key="10">
    <source>
        <dbReference type="ARBA" id="ARBA00022857"/>
    </source>
</evidence>
<protein>
    <recommendedName>
        <fullName evidence="19">tRNA-dihydrouridine(47) synthase [NAD(P)(+)]</fullName>
        <ecNumber evidence="19">1.3.1.-</ecNumber>
    </recommendedName>
    <alternativeName>
        <fullName evidence="19">tRNA-dihydrouridine synthase 3</fullName>
    </alternativeName>
</protein>
<comment type="similarity">
    <text evidence="19">Belongs to the dus family. Dus3 subfamily.</text>
</comment>
<evidence type="ECO:0000256" key="13">
    <source>
        <dbReference type="ARBA" id="ARBA00045365"/>
    </source>
</evidence>
<keyword evidence="2 19" id="KW-0285">Flavoprotein</keyword>
<evidence type="ECO:0000256" key="4">
    <source>
        <dbReference type="ARBA" id="ARBA00022664"/>
    </source>
</evidence>
<keyword evidence="8 18" id="KW-0863">Zinc-finger</keyword>
<feature type="zinc finger region" description="C3H1-type" evidence="18">
    <location>
        <begin position="200"/>
        <end position="225"/>
    </location>
</feature>
<dbReference type="Pfam" id="PF25585">
    <property type="entry name" value="zf-CCCH_DUS3L"/>
    <property type="match status" value="1"/>
</dbReference>
<evidence type="ECO:0000313" key="22">
    <source>
        <dbReference type="EMBL" id="KAG9281475.1"/>
    </source>
</evidence>
<dbReference type="GO" id="GO:0050660">
    <property type="term" value="F:flavin adenine dinucleotide binding"/>
    <property type="evidence" value="ECO:0007669"/>
    <property type="project" value="UniProtKB-UniRule"/>
</dbReference>
<feature type="compositionally biased region" description="Basic residues" evidence="20">
    <location>
        <begin position="138"/>
        <end position="154"/>
    </location>
</feature>
<keyword evidence="4" id="KW-0507">mRNA processing</keyword>
<keyword evidence="6 18" id="KW-0479">Metal-binding</keyword>
<organism evidence="22 23">
    <name type="scientific">Astyanax mexicanus</name>
    <name type="common">Blind cave fish</name>
    <name type="synonym">Astyanax fasciatus mexicanus</name>
    <dbReference type="NCBI Taxonomy" id="7994"/>
    <lineage>
        <taxon>Eukaryota</taxon>
        <taxon>Metazoa</taxon>
        <taxon>Chordata</taxon>
        <taxon>Craniata</taxon>
        <taxon>Vertebrata</taxon>
        <taxon>Euteleostomi</taxon>
        <taxon>Actinopterygii</taxon>
        <taxon>Neopterygii</taxon>
        <taxon>Teleostei</taxon>
        <taxon>Ostariophysi</taxon>
        <taxon>Characiformes</taxon>
        <taxon>Characoidei</taxon>
        <taxon>Acestrorhamphidae</taxon>
        <taxon>Acestrorhamphinae</taxon>
        <taxon>Astyanax</taxon>
    </lineage>
</organism>
<evidence type="ECO:0000256" key="20">
    <source>
        <dbReference type="SAM" id="MobiDB-lite"/>
    </source>
</evidence>
<feature type="region of interest" description="Disordered" evidence="20">
    <location>
        <begin position="277"/>
        <end position="309"/>
    </location>
</feature>
<dbReference type="PANTHER" id="PTHR45846">
    <property type="entry name" value="TRNA-DIHYDROURIDINE(47) SYNTHASE [NAD(P)(+)]-LIKE"/>
    <property type="match status" value="1"/>
</dbReference>
<dbReference type="GO" id="GO:0008270">
    <property type="term" value="F:zinc ion binding"/>
    <property type="evidence" value="ECO:0007669"/>
    <property type="project" value="UniProtKB-KW"/>
</dbReference>
<keyword evidence="9 18" id="KW-0862">Zinc</keyword>
<evidence type="ECO:0000256" key="8">
    <source>
        <dbReference type="ARBA" id="ARBA00022771"/>
    </source>
</evidence>
<keyword evidence="11 19" id="KW-0560">Oxidoreductase</keyword>
<dbReference type="Pfam" id="PF01207">
    <property type="entry name" value="Dus"/>
    <property type="match status" value="2"/>
</dbReference>
<keyword evidence="3 19" id="KW-0288">FMN</keyword>
<evidence type="ECO:0000256" key="19">
    <source>
        <dbReference type="RuleBase" id="RU291113"/>
    </source>
</evidence>
<comment type="caution">
    <text evidence="22">The sequence shown here is derived from an EMBL/GenBank/DDBJ whole genome shotgun (WGS) entry which is preliminary data.</text>
</comment>
<feature type="zinc finger region" description="C3H1-type" evidence="18">
    <location>
        <begin position="157"/>
        <end position="187"/>
    </location>
</feature>
<dbReference type="CDD" id="cd02801">
    <property type="entry name" value="DUS_like_FMN"/>
    <property type="match status" value="1"/>
</dbReference>
<evidence type="ECO:0000259" key="21">
    <source>
        <dbReference type="PROSITE" id="PS50103"/>
    </source>
</evidence>
<evidence type="ECO:0000256" key="12">
    <source>
        <dbReference type="ARBA" id="ARBA00023027"/>
    </source>
</evidence>
<comment type="catalytic activity">
    <reaction evidence="16">
        <text>a 5,6-dihydrouridine in mRNA + NADP(+) = a uridine in mRNA + NADPH + H(+)</text>
        <dbReference type="Rhea" id="RHEA:69855"/>
        <dbReference type="Rhea" id="RHEA-COMP:14658"/>
        <dbReference type="Rhea" id="RHEA-COMP:17789"/>
        <dbReference type="ChEBI" id="CHEBI:15378"/>
        <dbReference type="ChEBI" id="CHEBI:57783"/>
        <dbReference type="ChEBI" id="CHEBI:58349"/>
        <dbReference type="ChEBI" id="CHEBI:65315"/>
        <dbReference type="ChEBI" id="CHEBI:74443"/>
    </reaction>
    <physiologicalReaction direction="right-to-left" evidence="16">
        <dbReference type="Rhea" id="RHEA:69857"/>
    </physiologicalReaction>
</comment>
<dbReference type="GO" id="GO:0006397">
    <property type="term" value="P:mRNA processing"/>
    <property type="evidence" value="ECO:0007669"/>
    <property type="project" value="UniProtKB-KW"/>
</dbReference>
<keyword evidence="12" id="KW-0520">NAD</keyword>
<comment type="cofactor">
    <cofactor evidence="1 19">
        <name>FMN</name>
        <dbReference type="ChEBI" id="CHEBI:58210"/>
    </cofactor>
</comment>
<dbReference type="EMBL" id="JAICCE010000002">
    <property type="protein sequence ID" value="KAG9281475.1"/>
    <property type="molecule type" value="Genomic_DNA"/>
</dbReference>
<evidence type="ECO:0000256" key="2">
    <source>
        <dbReference type="ARBA" id="ARBA00022630"/>
    </source>
</evidence>
<dbReference type="SUPFAM" id="SSF51395">
    <property type="entry name" value="FMN-linked oxidoreductases"/>
    <property type="match status" value="1"/>
</dbReference>
<evidence type="ECO:0000256" key="5">
    <source>
        <dbReference type="ARBA" id="ARBA00022694"/>
    </source>
</evidence>
<evidence type="ECO:0000313" key="23">
    <source>
        <dbReference type="Proteomes" id="UP000752171"/>
    </source>
</evidence>
<proteinExistence type="inferred from homology"/>
<dbReference type="PROSITE" id="PS50103">
    <property type="entry name" value="ZF_C3H1"/>
    <property type="match status" value="2"/>
</dbReference>
<comment type="catalytic activity">
    <reaction evidence="14">
        <text>5,6-dihydrouridine(47) in tRNA + NAD(+) = uridine(47) in tRNA + NADH + H(+)</text>
        <dbReference type="Rhea" id="RHEA:53364"/>
        <dbReference type="Rhea" id="RHEA-COMP:13539"/>
        <dbReference type="Rhea" id="RHEA-COMP:13540"/>
        <dbReference type="ChEBI" id="CHEBI:15378"/>
        <dbReference type="ChEBI" id="CHEBI:57540"/>
        <dbReference type="ChEBI" id="CHEBI:57945"/>
        <dbReference type="ChEBI" id="CHEBI:65315"/>
        <dbReference type="ChEBI" id="CHEBI:74443"/>
        <dbReference type="EC" id="1.3.1.89"/>
    </reaction>
    <physiologicalReaction direction="right-to-left" evidence="14">
        <dbReference type="Rhea" id="RHEA:53366"/>
    </physiologicalReaction>
</comment>
<reference evidence="22 23" key="1">
    <citation type="submission" date="2021-07" db="EMBL/GenBank/DDBJ databases">
        <authorList>
            <person name="Imarazene B."/>
            <person name="Zahm M."/>
            <person name="Klopp C."/>
            <person name="Cabau C."/>
            <person name="Beille S."/>
            <person name="Jouanno E."/>
            <person name="Castinel A."/>
            <person name="Lluch J."/>
            <person name="Gil L."/>
            <person name="Kuchtly C."/>
            <person name="Lopez Roques C."/>
            <person name="Donnadieu C."/>
            <person name="Parrinello H."/>
            <person name="Journot L."/>
            <person name="Du K."/>
            <person name="Schartl M."/>
            <person name="Retaux S."/>
            <person name="Guiguen Y."/>
        </authorList>
    </citation>
    <scope>NUCLEOTIDE SEQUENCE [LARGE SCALE GENOMIC DNA]</scope>
    <source>
        <strain evidence="22">Pach_M1</strain>
        <tissue evidence="22">Testis</tissue>
    </source>
</reference>
<keyword evidence="5 19" id="KW-0819">tRNA processing</keyword>
<dbReference type="PANTHER" id="PTHR45846:SF1">
    <property type="entry name" value="TRNA-DIHYDROURIDINE(47) SYNTHASE [NAD(P)(+)]-LIKE"/>
    <property type="match status" value="1"/>
</dbReference>
<feature type="compositionally biased region" description="Polar residues" evidence="20">
    <location>
        <begin position="290"/>
        <end position="303"/>
    </location>
</feature>
<comment type="catalytic activity">
    <reaction evidence="17">
        <text>5,6-dihydrouridine(47) in tRNA + NADP(+) = uridine(47) in tRNA + NADPH + H(+)</text>
        <dbReference type="Rhea" id="RHEA:53360"/>
        <dbReference type="Rhea" id="RHEA-COMP:13539"/>
        <dbReference type="Rhea" id="RHEA-COMP:13540"/>
        <dbReference type="ChEBI" id="CHEBI:15378"/>
        <dbReference type="ChEBI" id="CHEBI:57783"/>
        <dbReference type="ChEBI" id="CHEBI:58349"/>
        <dbReference type="ChEBI" id="CHEBI:65315"/>
        <dbReference type="ChEBI" id="CHEBI:74443"/>
        <dbReference type="EC" id="1.3.1.89"/>
    </reaction>
    <physiologicalReaction direction="right-to-left" evidence="17">
        <dbReference type="Rhea" id="RHEA:53362"/>
    </physiologicalReaction>
</comment>
<feature type="region of interest" description="Disordered" evidence="20">
    <location>
        <begin position="90"/>
        <end position="160"/>
    </location>
</feature>
<dbReference type="GO" id="GO:0003723">
    <property type="term" value="F:RNA binding"/>
    <property type="evidence" value="ECO:0007669"/>
    <property type="project" value="TreeGrafter"/>
</dbReference>
<feature type="domain" description="C3H1-type" evidence="21">
    <location>
        <begin position="200"/>
        <end position="225"/>
    </location>
</feature>
<dbReference type="Proteomes" id="UP000752171">
    <property type="component" value="Unassembled WGS sequence"/>
</dbReference>
<dbReference type="FunFam" id="4.10.1000.10:FF:000029">
    <property type="entry name" value="tRNA-dihydrouridine(47) synthase [NAD(P)(+)]"/>
    <property type="match status" value="1"/>
</dbReference>
<feature type="compositionally biased region" description="Acidic residues" evidence="20">
    <location>
        <begin position="98"/>
        <end position="117"/>
    </location>
</feature>
<evidence type="ECO:0000256" key="1">
    <source>
        <dbReference type="ARBA" id="ARBA00001917"/>
    </source>
</evidence>
<accession>A0A8T2MHL7</accession>